<accession>A0A0A9FA02</accession>
<evidence type="ECO:0000256" key="1">
    <source>
        <dbReference type="SAM" id="MobiDB-lite"/>
    </source>
</evidence>
<organism evidence="2">
    <name type="scientific">Arundo donax</name>
    <name type="common">Giant reed</name>
    <name type="synonym">Donax arundinaceus</name>
    <dbReference type="NCBI Taxonomy" id="35708"/>
    <lineage>
        <taxon>Eukaryota</taxon>
        <taxon>Viridiplantae</taxon>
        <taxon>Streptophyta</taxon>
        <taxon>Embryophyta</taxon>
        <taxon>Tracheophyta</taxon>
        <taxon>Spermatophyta</taxon>
        <taxon>Magnoliopsida</taxon>
        <taxon>Liliopsida</taxon>
        <taxon>Poales</taxon>
        <taxon>Poaceae</taxon>
        <taxon>PACMAD clade</taxon>
        <taxon>Arundinoideae</taxon>
        <taxon>Arundineae</taxon>
        <taxon>Arundo</taxon>
    </lineage>
</organism>
<dbReference type="EMBL" id="GBRH01190915">
    <property type="protein sequence ID" value="JAE06981.1"/>
    <property type="molecule type" value="Transcribed_RNA"/>
</dbReference>
<name>A0A0A9FA02_ARUDO</name>
<reference evidence="2" key="2">
    <citation type="journal article" date="2015" name="Data Brief">
        <title>Shoot transcriptome of the giant reed, Arundo donax.</title>
        <authorList>
            <person name="Barrero R.A."/>
            <person name="Guerrero F.D."/>
            <person name="Moolhuijzen P."/>
            <person name="Goolsby J.A."/>
            <person name="Tidwell J."/>
            <person name="Bellgard S.E."/>
            <person name="Bellgard M.I."/>
        </authorList>
    </citation>
    <scope>NUCLEOTIDE SEQUENCE</scope>
    <source>
        <tissue evidence="2">Shoot tissue taken approximately 20 cm above the soil surface</tissue>
    </source>
</reference>
<feature type="region of interest" description="Disordered" evidence="1">
    <location>
        <begin position="1"/>
        <end position="28"/>
    </location>
</feature>
<protein>
    <submittedName>
        <fullName evidence="2">Uncharacterized protein</fullName>
    </submittedName>
</protein>
<evidence type="ECO:0000313" key="2">
    <source>
        <dbReference type="EMBL" id="JAE06981.1"/>
    </source>
</evidence>
<reference evidence="2" key="1">
    <citation type="submission" date="2014-09" db="EMBL/GenBank/DDBJ databases">
        <authorList>
            <person name="Magalhaes I.L.F."/>
            <person name="Oliveira U."/>
            <person name="Santos F.R."/>
            <person name="Vidigal T.H.D.A."/>
            <person name="Brescovit A.D."/>
            <person name="Santos A.J."/>
        </authorList>
    </citation>
    <scope>NUCLEOTIDE SEQUENCE</scope>
    <source>
        <tissue evidence="2">Shoot tissue taken approximately 20 cm above the soil surface</tissue>
    </source>
</reference>
<proteinExistence type="predicted"/>
<sequence>MFRLEYSIETPTFGPPLRESTKEAPGVR</sequence>
<dbReference type="AlphaFoldDB" id="A0A0A9FA02"/>